<dbReference type="InterPro" id="IPR019405">
    <property type="entry name" value="Lactonase_7-beta_prop"/>
</dbReference>
<keyword evidence="4" id="KW-1185">Reference proteome</keyword>
<dbReference type="InterPro" id="IPR015943">
    <property type="entry name" value="WD40/YVTN_repeat-like_dom_sf"/>
</dbReference>
<gene>
    <name evidence="3" type="ORF">SAMN05444008_10430</name>
</gene>
<keyword evidence="2" id="KW-0313">Glucose metabolism</keyword>
<organism evidence="3 4">
    <name type="scientific">Cnuella takakiae</name>
    <dbReference type="NCBI Taxonomy" id="1302690"/>
    <lineage>
        <taxon>Bacteria</taxon>
        <taxon>Pseudomonadati</taxon>
        <taxon>Bacteroidota</taxon>
        <taxon>Chitinophagia</taxon>
        <taxon>Chitinophagales</taxon>
        <taxon>Chitinophagaceae</taxon>
        <taxon>Cnuella</taxon>
    </lineage>
</organism>
<dbReference type="GO" id="GO:0005829">
    <property type="term" value="C:cytosol"/>
    <property type="evidence" value="ECO:0007669"/>
    <property type="project" value="TreeGrafter"/>
</dbReference>
<dbReference type="STRING" id="1302690.BUE76_14330"/>
<sequence>MINQVNRTTFFRLSLTVIFFVSCLWVNAQEVPLFVGTYTGTGSKGIYTYMFNTRTGKARLVSHTDSGSVENPSFLALAPDKQHLYAVTETGGRTQGAVSAFSVDPDGTLLFLDKVGSGGDHPCHVSVSKDGKWVMAGNYSGGSFGVFPVKGDGTLEPARQVIQHEGKGPNTARQEKAHVHATILDPANRFVFVPDLGTDKVYIYRFDGQAIEPLKEAAQPFVASAPGSGPRHFTFHPNGRFAYLMEELGGTVNVYRYQDGKLTPIQNISAHKENFTGTRGSADIHLSADGKFLYASNRGDANTIAIFSVAADGKLKWVGDQSSGGKAPRNFTLAPGGRFLLVANQDTDNVVVMKRDAVSGKLTPTGEELAVPRPVCLLFR</sequence>
<evidence type="ECO:0000313" key="3">
    <source>
        <dbReference type="EMBL" id="SHE96611.1"/>
    </source>
</evidence>
<proteinExistence type="inferred from homology"/>
<dbReference type="PANTHER" id="PTHR30344:SF1">
    <property type="entry name" value="6-PHOSPHOGLUCONOLACTONASE"/>
    <property type="match status" value="1"/>
</dbReference>
<evidence type="ECO:0000256" key="2">
    <source>
        <dbReference type="ARBA" id="ARBA00022526"/>
    </source>
</evidence>
<dbReference type="GO" id="GO:0017057">
    <property type="term" value="F:6-phosphogluconolactonase activity"/>
    <property type="evidence" value="ECO:0007669"/>
    <property type="project" value="TreeGrafter"/>
</dbReference>
<protein>
    <submittedName>
        <fullName evidence="3">6-phosphogluconolactonase</fullName>
    </submittedName>
</protein>
<evidence type="ECO:0000313" key="4">
    <source>
        <dbReference type="Proteomes" id="UP000184368"/>
    </source>
</evidence>
<name>A0A1M4XT04_9BACT</name>
<dbReference type="InterPro" id="IPR011048">
    <property type="entry name" value="Haem_d1_sf"/>
</dbReference>
<reference evidence="3 4" key="1">
    <citation type="submission" date="2016-11" db="EMBL/GenBank/DDBJ databases">
        <authorList>
            <person name="Jaros S."/>
            <person name="Januszkiewicz K."/>
            <person name="Wedrychowicz H."/>
        </authorList>
    </citation>
    <scope>NUCLEOTIDE SEQUENCE [LARGE SCALE GENOMIC DNA]</scope>
    <source>
        <strain evidence="3 4">DSM 26897</strain>
    </source>
</reference>
<dbReference type="FunFam" id="2.130.10.10:FF:000306">
    <property type="entry name" value="3-carboxymuconate cyclase"/>
    <property type="match status" value="1"/>
</dbReference>
<accession>A0A1M4XT04</accession>
<dbReference type="Pfam" id="PF10282">
    <property type="entry name" value="Lactonase"/>
    <property type="match status" value="1"/>
</dbReference>
<dbReference type="EMBL" id="FQUO01000004">
    <property type="protein sequence ID" value="SHE96611.1"/>
    <property type="molecule type" value="Genomic_DNA"/>
</dbReference>
<dbReference type="PANTHER" id="PTHR30344">
    <property type="entry name" value="6-PHOSPHOGLUCONOLACTONASE-RELATED"/>
    <property type="match status" value="1"/>
</dbReference>
<dbReference type="Gene3D" id="2.130.10.10">
    <property type="entry name" value="YVTN repeat-like/Quinoprotein amine dehydrogenase"/>
    <property type="match status" value="1"/>
</dbReference>
<dbReference type="PROSITE" id="PS51257">
    <property type="entry name" value="PROKAR_LIPOPROTEIN"/>
    <property type="match status" value="1"/>
</dbReference>
<evidence type="ECO:0000256" key="1">
    <source>
        <dbReference type="ARBA" id="ARBA00005564"/>
    </source>
</evidence>
<dbReference type="InterPro" id="IPR050282">
    <property type="entry name" value="Cycloisomerase_2"/>
</dbReference>
<comment type="similarity">
    <text evidence="1">Belongs to the cycloisomerase 2 family.</text>
</comment>
<dbReference type="SUPFAM" id="SSF51004">
    <property type="entry name" value="C-terminal (heme d1) domain of cytochrome cd1-nitrite reductase"/>
    <property type="match status" value="1"/>
</dbReference>
<keyword evidence="2" id="KW-0119">Carbohydrate metabolism</keyword>
<dbReference type="AlphaFoldDB" id="A0A1M4XT04"/>
<dbReference type="GO" id="GO:0006006">
    <property type="term" value="P:glucose metabolic process"/>
    <property type="evidence" value="ECO:0007669"/>
    <property type="project" value="UniProtKB-KW"/>
</dbReference>
<dbReference type="Proteomes" id="UP000184368">
    <property type="component" value="Unassembled WGS sequence"/>
</dbReference>